<dbReference type="InterPro" id="IPR005116">
    <property type="entry name" value="Transp-assoc_OB_typ1"/>
</dbReference>
<sequence length="229" mass="24422">MTLEKGFEPHLAIGETTVTGRDIEMLRAIDRFGSMHEAANELGRSYPHLQRRVVELEEAIGQLTERVRGGEGGGGTQLTPDALGLIRQFERLRVELSGVTTVPESVISGTVTERSGELATVRTAAGEMTARVPTRAEDVEIAVRADAVVLIEPRSPAHDRTSIRNQIPGVVTGVAIDDAIATVTVEIDDGVMIESVVTEESVDRLGITEGTDVVAAFKTTAARAITADP</sequence>
<dbReference type="SUPFAM" id="SSF50331">
    <property type="entry name" value="MOP-like"/>
    <property type="match status" value="1"/>
</dbReference>
<evidence type="ECO:0000256" key="2">
    <source>
        <dbReference type="ARBA" id="ARBA00022505"/>
    </source>
</evidence>
<dbReference type="GO" id="GO:0005886">
    <property type="term" value="C:plasma membrane"/>
    <property type="evidence" value="ECO:0007669"/>
    <property type="project" value="UniProtKB-SubCell"/>
</dbReference>
<evidence type="ECO:0000259" key="3">
    <source>
        <dbReference type="PROSITE" id="PS51866"/>
    </source>
</evidence>
<dbReference type="RefSeq" id="WP_256028788.1">
    <property type="nucleotide sequence ID" value="NZ_JAHLKM010000004.1"/>
</dbReference>
<comment type="caution">
    <text evidence="4">The sequence shown here is derived from an EMBL/GenBank/DDBJ whole genome shotgun (WGS) entry which is preliminary data.</text>
</comment>
<dbReference type="InterPro" id="IPR051815">
    <property type="entry name" value="Molybdate_resp_trans_reg"/>
</dbReference>
<reference evidence="4" key="1">
    <citation type="journal article" date="2023" name="Front. Microbiol.">
        <title>Genomic-based phylogenetic and metabolic analyses of the genus Natronomonas, and description of Natronomonas aquatica sp. nov.</title>
        <authorList>
            <person name="Garcia-Roldan A."/>
            <person name="Duran-Viseras A."/>
            <person name="de la Haba R.R."/>
            <person name="Corral P."/>
            <person name="Sanchez-Porro C."/>
            <person name="Ventosa A."/>
        </authorList>
    </citation>
    <scope>NUCLEOTIDE SEQUENCE</scope>
    <source>
        <strain evidence="4">F2-12</strain>
    </source>
</reference>
<protein>
    <submittedName>
        <fullName evidence="4">TOBE domain-containing protein</fullName>
    </submittedName>
</protein>
<keyword evidence="2" id="KW-0500">Molybdenum</keyword>
<dbReference type="InterPro" id="IPR036388">
    <property type="entry name" value="WH-like_DNA-bd_sf"/>
</dbReference>
<organism evidence="4 5">
    <name type="scientific">Natronomonas aquatica</name>
    <dbReference type="NCBI Taxonomy" id="2841590"/>
    <lineage>
        <taxon>Archaea</taxon>
        <taxon>Methanobacteriati</taxon>
        <taxon>Methanobacteriota</taxon>
        <taxon>Stenosarchaea group</taxon>
        <taxon>Halobacteria</taxon>
        <taxon>Halobacteriales</taxon>
        <taxon>Natronomonadaceae</taxon>
        <taxon>Natronomonas</taxon>
    </lineage>
</organism>
<keyword evidence="5" id="KW-1185">Reference proteome</keyword>
<dbReference type="Pfam" id="PF00126">
    <property type="entry name" value="HTH_1"/>
    <property type="match status" value="1"/>
</dbReference>
<name>A0A9R1D595_9EURY</name>
<dbReference type="PANTHER" id="PTHR30432">
    <property type="entry name" value="TRANSCRIPTIONAL REGULATOR MODE"/>
    <property type="match status" value="1"/>
</dbReference>
<dbReference type="GO" id="GO:0015689">
    <property type="term" value="P:molybdate ion transport"/>
    <property type="evidence" value="ECO:0007669"/>
    <property type="project" value="InterPro"/>
</dbReference>
<evidence type="ECO:0000313" key="5">
    <source>
        <dbReference type="Proteomes" id="UP001139494"/>
    </source>
</evidence>
<dbReference type="InterPro" id="IPR036390">
    <property type="entry name" value="WH_DNA-bd_sf"/>
</dbReference>
<accession>A0A9R1D595</accession>
<evidence type="ECO:0000313" key="4">
    <source>
        <dbReference type="EMBL" id="MCQ4332846.1"/>
    </source>
</evidence>
<dbReference type="SUPFAM" id="SSF46785">
    <property type="entry name" value="Winged helix' DNA-binding domain"/>
    <property type="match status" value="1"/>
</dbReference>
<dbReference type="PANTHER" id="PTHR30432:SF1">
    <property type="entry name" value="DNA-BINDING TRANSCRIPTIONAL DUAL REGULATOR MODE"/>
    <property type="match status" value="1"/>
</dbReference>
<dbReference type="Gene3D" id="1.10.10.10">
    <property type="entry name" value="Winged helix-like DNA-binding domain superfamily/Winged helix DNA-binding domain"/>
    <property type="match status" value="1"/>
</dbReference>
<dbReference type="EMBL" id="JAHLKM010000004">
    <property type="protein sequence ID" value="MCQ4332846.1"/>
    <property type="molecule type" value="Genomic_DNA"/>
</dbReference>
<dbReference type="InterPro" id="IPR004606">
    <property type="entry name" value="Mop_domain"/>
</dbReference>
<comment type="subcellular location">
    <subcellularLocation>
        <location evidence="1">Cell membrane</location>
        <topology evidence="1">Peripheral membrane protein</topology>
    </subcellularLocation>
</comment>
<feature type="domain" description="Mop" evidence="3">
    <location>
        <begin position="160"/>
        <end position="226"/>
    </location>
</feature>
<dbReference type="Pfam" id="PF03459">
    <property type="entry name" value="TOBE"/>
    <property type="match status" value="1"/>
</dbReference>
<proteinExistence type="predicted"/>
<evidence type="ECO:0000256" key="1">
    <source>
        <dbReference type="ARBA" id="ARBA00004202"/>
    </source>
</evidence>
<dbReference type="PROSITE" id="PS51866">
    <property type="entry name" value="MOP"/>
    <property type="match status" value="1"/>
</dbReference>
<dbReference type="AlphaFoldDB" id="A0A9R1D595"/>
<dbReference type="InterPro" id="IPR008995">
    <property type="entry name" value="Mo/tungstate-bd_C_term_dom"/>
</dbReference>
<dbReference type="GO" id="GO:0003700">
    <property type="term" value="F:DNA-binding transcription factor activity"/>
    <property type="evidence" value="ECO:0007669"/>
    <property type="project" value="InterPro"/>
</dbReference>
<dbReference type="InterPro" id="IPR000847">
    <property type="entry name" value="LysR_HTH_N"/>
</dbReference>
<dbReference type="Proteomes" id="UP001139494">
    <property type="component" value="Unassembled WGS sequence"/>
</dbReference>
<gene>
    <name evidence="4" type="ORF">KM295_04910</name>
</gene>
<dbReference type="Gene3D" id="2.40.50.100">
    <property type="match status" value="1"/>
</dbReference>